<dbReference type="AlphaFoldDB" id="A0A383DK79"/>
<protein>
    <submittedName>
        <fullName evidence="1">Uncharacterized protein</fullName>
    </submittedName>
</protein>
<dbReference type="EMBL" id="UINC01217894">
    <property type="protein sequence ID" value="SVE44693.1"/>
    <property type="molecule type" value="Genomic_DNA"/>
</dbReference>
<evidence type="ECO:0000313" key="1">
    <source>
        <dbReference type="EMBL" id="SVE44693.1"/>
    </source>
</evidence>
<feature type="non-terminal residue" evidence="1">
    <location>
        <position position="49"/>
    </location>
</feature>
<reference evidence="1" key="1">
    <citation type="submission" date="2018-05" db="EMBL/GenBank/DDBJ databases">
        <authorList>
            <person name="Lanie J.A."/>
            <person name="Ng W.-L."/>
            <person name="Kazmierczak K.M."/>
            <person name="Andrzejewski T.M."/>
            <person name="Davidsen T.M."/>
            <person name="Wayne K.J."/>
            <person name="Tettelin H."/>
            <person name="Glass J.I."/>
            <person name="Rusch D."/>
            <person name="Podicherti R."/>
            <person name="Tsui H.-C.T."/>
            <person name="Winkler M.E."/>
        </authorList>
    </citation>
    <scope>NUCLEOTIDE SEQUENCE</scope>
</reference>
<accession>A0A383DK79</accession>
<proteinExistence type="predicted"/>
<name>A0A383DK79_9ZZZZ</name>
<gene>
    <name evidence="1" type="ORF">METZ01_LOCUS497547</name>
</gene>
<organism evidence="1">
    <name type="scientific">marine metagenome</name>
    <dbReference type="NCBI Taxonomy" id="408172"/>
    <lineage>
        <taxon>unclassified sequences</taxon>
        <taxon>metagenomes</taxon>
        <taxon>ecological metagenomes</taxon>
    </lineage>
</organism>
<sequence length="49" mass="5641">MQTCKQGKLFKNPFAICFSYQILKPSKLREKSELKAAHWSVTLLANNDI</sequence>